<organism evidence="1 3">
    <name type="scientific">Rhizobium tibeticum</name>
    <dbReference type="NCBI Taxonomy" id="501024"/>
    <lineage>
        <taxon>Bacteria</taxon>
        <taxon>Pseudomonadati</taxon>
        <taxon>Pseudomonadota</taxon>
        <taxon>Alphaproteobacteria</taxon>
        <taxon>Hyphomicrobiales</taxon>
        <taxon>Rhizobiaceae</taxon>
        <taxon>Rhizobium/Agrobacterium group</taxon>
        <taxon>Rhizobium</taxon>
    </lineage>
</organism>
<name>A0A1H8G8Z4_9HYPH</name>
<proteinExistence type="predicted"/>
<accession>A0A1H8G8Z4</accession>
<reference evidence="1" key="3">
    <citation type="submission" date="2016-10" db="EMBL/GenBank/DDBJ databases">
        <authorList>
            <person name="de Groot N.N."/>
        </authorList>
    </citation>
    <scope>NUCLEOTIDE SEQUENCE [LARGE SCALE GENOMIC DNA]</scope>
    <source>
        <strain evidence="1">CCBAU85039</strain>
    </source>
</reference>
<evidence type="ECO:0000313" key="3">
    <source>
        <dbReference type="Proteomes" id="UP000183063"/>
    </source>
</evidence>
<reference evidence="3" key="2">
    <citation type="submission" date="2016-10" db="EMBL/GenBank/DDBJ databases">
        <authorList>
            <person name="Wibberg D."/>
        </authorList>
    </citation>
    <scope>NUCLEOTIDE SEQUENCE [LARGE SCALE GENOMIC DNA]</scope>
</reference>
<dbReference type="Proteomes" id="UP000183063">
    <property type="component" value="Unassembled WGS sequence"/>
</dbReference>
<dbReference type="Proteomes" id="UP000198939">
    <property type="component" value="Unassembled WGS sequence"/>
</dbReference>
<dbReference type="EMBL" id="FOCV01000004">
    <property type="protein sequence ID" value="SEN40230.1"/>
    <property type="molecule type" value="Genomic_DNA"/>
</dbReference>
<evidence type="ECO:0000313" key="2">
    <source>
        <dbReference type="EMBL" id="SEN40230.1"/>
    </source>
</evidence>
<sequence>MLPSKSNKTMGYAVAWNNSYFMNYSYKKDLGHDSRYSKQLLVEIRFPFQNLPSSPVGASRNENLNLSGFNCIGRVNPEITTVKDRQWPVSP</sequence>
<evidence type="ECO:0000313" key="4">
    <source>
        <dbReference type="Proteomes" id="UP000198939"/>
    </source>
</evidence>
<gene>
    <name evidence="1" type="ORF">RTCCBAU85039_1334</name>
    <name evidence="2" type="ORF">SAMN05216228_1004144</name>
</gene>
<reference evidence="2 4" key="1">
    <citation type="submission" date="2016-10" db="EMBL/GenBank/DDBJ databases">
        <authorList>
            <person name="Varghese N."/>
            <person name="Submissions S."/>
        </authorList>
    </citation>
    <scope>NUCLEOTIDE SEQUENCE [LARGE SCALE GENOMIC DNA]</scope>
    <source>
        <strain evidence="2 4">CGMCC 1.7071</strain>
    </source>
</reference>
<dbReference type="STRING" id="501024.RTCCBAU85039_1334"/>
<dbReference type="AlphaFoldDB" id="A0A1H8G8Z4"/>
<evidence type="ECO:0000313" key="1">
    <source>
        <dbReference type="EMBL" id="SEH59946.1"/>
    </source>
</evidence>
<protein>
    <submittedName>
        <fullName evidence="1">Uncharacterized protein</fullName>
    </submittedName>
</protein>
<dbReference type="EMBL" id="FNXB01000006">
    <property type="protein sequence ID" value="SEH59946.1"/>
    <property type="molecule type" value="Genomic_DNA"/>
</dbReference>
<keyword evidence="4" id="KW-1185">Reference proteome</keyword>